<sequence length="82" mass="10004">MRKEKLRPQTTAARRTWRRRTAADNASVEERWPVFNQERRRLYHGICWIEGGDGRWSSTDDGRGTPVDEDRRQRKKMTEEWW</sequence>
<keyword evidence="3" id="KW-1185">Reference proteome</keyword>
<dbReference type="Proteomes" id="UP001157418">
    <property type="component" value="Unassembled WGS sequence"/>
</dbReference>
<feature type="compositionally biased region" description="Basic and acidic residues" evidence="1">
    <location>
        <begin position="58"/>
        <end position="82"/>
    </location>
</feature>
<accession>A0AAU9NRG7</accession>
<evidence type="ECO:0000256" key="1">
    <source>
        <dbReference type="SAM" id="MobiDB-lite"/>
    </source>
</evidence>
<evidence type="ECO:0000313" key="2">
    <source>
        <dbReference type="EMBL" id="CAH1440420.1"/>
    </source>
</evidence>
<dbReference type="AlphaFoldDB" id="A0AAU9NRG7"/>
<organism evidence="2 3">
    <name type="scientific">Lactuca virosa</name>
    <dbReference type="NCBI Taxonomy" id="75947"/>
    <lineage>
        <taxon>Eukaryota</taxon>
        <taxon>Viridiplantae</taxon>
        <taxon>Streptophyta</taxon>
        <taxon>Embryophyta</taxon>
        <taxon>Tracheophyta</taxon>
        <taxon>Spermatophyta</taxon>
        <taxon>Magnoliopsida</taxon>
        <taxon>eudicotyledons</taxon>
        <taxon>Gunneridae</taxon>
        <taxon>Pentapetalae</taxon>
        <taxon>asterids</taxon>
        <taxon>campanulids</taxon>
        <taxon>Asterales</taxon>
        <taxon>Asteraceae</taxon>
        <taxon>Cichorioideae</taxon>
        <taxon>Cichorieae</taxon>
        <taxon>Lactucinae</taxon>
        <taxon>Lactuca</taxon>
    </lineage>
</organism>
<proteinExistence type="predicted"/>
<feature type="region of interest" description="Disordered" evidence="1">
    <location>
        <begin position="52"/>
        <end position="82"/>
    </location>
</feature>
<dbReference type="EMBL" id="CAKMRJ010005412">
    <property type="protein sequence ID" value="CAH1440420.1"/>
    <property type="molecule type" value="Genomic_DNA"/>
</dbReference>
<evidence type="ECO:0000313" key="3">
    <source>
        <dbReference type="Proteomes" id="UP001157418"/>
    </source>
</evidence>
<name>A0AAU9NRG7_9ASTR</name>
<reference evidence="2 3" key="1">
    <citation type="submission" date="2022-01" db="EMBL/GenBank/DDBJ databases">
        <authorList>
            <person name="Xiong W."/>
            <person name="Schranz E."/>
        </authorList>
    </citation>
    <scope>NUCLEOTIDE SEQUENCE [LARGE SCALE GENOMIC DNA]</scope>
</reference>
<gene>
    <name evidence="2" type="ORF">LVIROSA_LOCUS26557</name>
</gene>
<comment type="caution">
    <text evidence="2">The sequence shown here is derived from an EMBL/GenBank/DDBJ whole genome shotgun (WGS) entry which is preliminary data.</text>
</comment>
<protein>
    <submittedName>
        <fullName evidence="2">Uncharacterized protein</fullName>
    </submittedName>
</protein>
<feature type="region of interest" description="Disordered" evidence="1">
    <location>
        <begin position="1"/>
        <end position="27"/>
    </location>
</feature>